<dbReference type="PROSITE" id="PS51192">
    <property type="entry name" value="HELICASE_ATP_BIND_1"/>
    <property type="match status" value="1"/>
</dbReference>
<dbReference type="SUPFAM" id="SSF63570">
    <property type="entry name" value="PABC (PABP) domain"/>
    <property type="match status" value="1"/>
</dbReference>
<dbReference type="InterPro" id="IPR002004">
    <property type="entry name" value="PABP_HYD_C"/>
</dbReference>
<name>A0A059BU17_EUCGR</name>
<dbReference type="GO" id="GO:0016787">
    <property type="term" value="F:hydrolase activity"/>
    <property type="evidence" value="ECO:0007669"/>
    <property type="project" value="UniProtKB-KW"/>
</dbReference>
<keyword evidence="1" id="KW-0547">Nucleotide-binding</keyword>
<dbReference type="PANTHER" id="PTHR47960">
    <property type="entry name" value="DEAD-BOX ATP-DEPENDENT RNA HELICASE 50"/>
    <property type="match status" value="1"/>
</dbReference>
<dbReference type="SMART" id="SM00487">
    <property type="entry name" value="DEXDc"/>
    <property type="match status" value="1"/>
</dbReference>
<evidence type="ECO:0000256" key="4">
    <source>
        <dbReference type="ARBA" id="ARBA00022840"/>
    </source>
</evidence>
<reference evidence="8" key="1">
    <citation type="submission" date="2013-07" db="EMBL/GenBank/DDBJ databases">
        <title>The genome of Eucalyptus grandis.</title>
        <authorList>
            <person name="Schmutz J."/>
            <person name="Hayes R."/>
            <person name="Myburg A."/>
            <person name="Tuskan G."/>
            <person name="Grattapaglia D."/>
            <person name="Rokhsar D.S."/>
        </authorList>
    </citation>
    <scope>NUCLEOTIDE SEQUENCE</scope>
    <source>
        <tissue evidence="8">Leaf extractions</tissue>
    </source>
</reference>
<feature type="compositionally biased region" description="Pro residues" evidence="5">
    <location>
        <begin position="136"/>
        <end position="147"/>
    </location>
</feature>
<keyword evidence="4" id="KW-0067">ATP-binding</keyword>
<feature type="region of interest" description="Disordered" evidence="5">
    <location>
        <begin position="73"/>
        <end position="159"/>
    </location>
</feature>
<gene>
    <name evidence="8" type="ORF">EUGRSUZ_F02677</name>
</gene>
<accession>A0A059BU17</accession>
<evidence type="ECO:0000259" key="6">
    <source>
        <dbReference type="PROSITE" id="PS51192"/>
    </source>
</evidence>
<dbReference type="InterPro" id="IPR014001">
    <property type="entry name" value="Helicase_ATP-bd"/>
</dbReference>
<dbReference type="GO" id="GO:0004386">
    <property type="term" value="F:helicase activity"/>
    <property type="evidence" value="ECO:0007669"/>
    <property type="project" value="UniProtKB-KW"/>
</dbReference>
<dbReference type="EMBL" id="KK198758">
    <property type="protein sequence ID" value="KCW69140.1"/>
    <property type="molecule type" value="Genomic_DNA"/>
</dbReference>
<protein>
    <recommendedName>
        <fullName evidence="9">Helicase ATP-binding domain-containing protein</fullName>
    </recommendedName>
</protein>
<keyword evidence="3" id="KW-0347">Helicase</keyword>
<dbReference type="SMART" id="SM00517">
    <property type="entry name" value="PolyA"/>
    <property type="match status" value="1"/>
</dbReference>
<dbReference type="Pfam" id="PF00658">
    <property type="entry name" value="MLLE"/>
    <property type="match status" value="1"/>
</dbReference>
<evidence type="ECO:0000256" key="3">
    <source>
        <dbReference type="ARBA" id="ARBA00022806"/>
    </source>
</evidence>
<dbReference type="eggNOG" id="KOG0331">
    <property type="taxonomic scope" value="Eukaryota"/>
</dbReference>
<dbReference type="InterPro" id="IPR036053">
    <property type="entry name" value="PABP-dom"/>
</dbReference>
<dbReference type="Gramene" id="KCW69140">
    <property type="protein sequence ID" value="KCW69140"/>
    <property type="gene ID" value="EUGRSUZ_F02677"/>
</dbReference>
<evidence type="ECO:0000256" key="5">
    <source>
        <dbReference type="SAM" id="MobiDB-lite"/>
    </source>
</evidence>
<feature type="domain" description="PABC" evidence="7">
    <location>
        <begin position="299"/>
        <end position="412"/>
    </location>
</feature>
<dbReference type="InterPro" id="IPR027417">
    <property type="entry name" value="P-loop_NTPase"/>
</dbReference>
<dbReference type="SUPFAM" id="SSF52540">
    <property type="entry name" value="P-loop containing nucleoside triphosphate hydrolases"/>
    <property type="match status" value="1"/>
</dbReference>
<dbReference type="STRING" id="71139.A0A059BU17"/>
<dbReference type="OrthoDB" id="1191041at2759"/>
<dbReference type="PROSITE" id="PS51309">
    <property type="entry name" value="PABC"/>
    <property type="match status" value="1"/>
</dbReference>
<evidence type="ECO:0000259" key="7">
    <source>
        <dbReference type="PROSITE" id="PS51309"/>
    </source>
</evidence>
<dbReference type="OMA" id="PCEILQY"/>
<keyword evidence="2" id="KW-0378">Hydrolase</keyword>
<sequence>MNARRFISDQRARQFRTWLHCSVLRLSRTSGQRVLHEKRTAADAKLAIAPAMAIRSVGRTLRPLCSNLLPSSLRASAPPPAAEASRPVKPLSTTTTPADDAQTPPRPAESNSRRDSMILERLRLRQRGGSPEPTRSEPPPTRPPPPGERSGGEEVLSGFGPLGLSGEVVEAAEGMGAFVPSEIQCVGIPAILKGQSVVLSSPSGSGRTLAYLLPLVQMLRRDSALFGTERDSPRALLLCSSGESCDKVFSMASFITSHAQVKSSEKCSGDGSEGKGGSPNAPIGLLVGTPEEVLQQIEEGDVMTTAVKYLVLDEADIMLDAGLFPKIQKISSHLKNFAVESNSQHFQAVLVISPISKILEKHAVERLEHDRAGKVAAMLLEIDLKEVLYLIESRDALRKKVADAVESLHVAS</sequence>
<proteinExistence type="predicted"/>
<feature type="domain" description="Helicase ATP-binding" evidence="6">
    <location>
        <begin position="188"/>
        <end position="330"/>
    </location>
</feature>
<feature type="compositionally biased region" description="Basic and acidic residues" evidence="5">
    <location>
        <begin position="111"/>
        <end position="123"/>
    </location>
</feature>
<dbReference type="Gene3D" id="3.40.50.300">
    <property type="entry name" value="P-loop containing nucleotide triphosphate hydrolases"/>
    <property type="match status" value="1"/>
</dbReference>
<dbReference type="GO" id="GO:0005524">
    <property type="term" value="F:ATP binding"/>
    <property type="evidence" value="ECO:0007669"/>
    <property type="project" value="UniProtKB-KW"/>
</dbReference>
<evidence type="ECO:0000256" key="1">
    <source>
        <dbReference type="ARBA" id="ARBA00022741"/>
    </source>
</evidence>
<dbReference type="GO" id="GO:0003729">
    <property type="term" value="F:mRNA binding"/>
    <property type="evidence" value="ECO:0000318"/>
    <property type="project" value="GO_Central"/>
</dbReference>
<feature type="compositionally biased region" description="Low complexity" evidence="5">
    <location>
        <begin position="73"/>
        <end position="103"/>
    </location>
</feature>
<evidence type="ECO:0008006" key="9">
    <source>
        <dbReference type="Google" id="ProtNLM"/>
    </source>
</evidence>
<dbReference type="InParanoid" id="A0A059BU17"/>
<evidence type="ECO:0000313" key="8">
    <source>
        <dbReference type="EMBL" id="KCW69140.1"/>
    </source>
</evidence>
<dbReference type="KEGG" id="egr:104449573"/>
<dbReference type="InterPro" id="IPR011545">
    <property type="entry name" value="DEAD/DEAH_box_helicase_dom"/>
</dbReference>
<dbReference type="AlphaFoldDB" id="A0A059BU17"/>
<dbReference type="Pfam" id="PF00270">
    <property type="entry name" value="DEAD"/>
    <property type="match status" value="1"/>
</dbReference>
<organism evidence="8">
    <name type="scientific">Eucalyptus grandis</name>
    <name type="common">Flooded gum</name>
    <dbReference type="NCBI Taxonomy" id="71139"/>
    <lineage>
        <taxon>Eukaryota</taxon>
        <taxon>Viridiplantae</taxon>
        <taxon>Streptophyta</taxon>
        <taxon>Embryophyta</taxon>
        <taxon>Tracheophyta</taxon>
        <taxon>Spermatophyta</taxon>
        <taxon>Magnoliopsida</taxon>
        <taxon>eudicotyledons</taxon>
        <taxon>Gunneridae</taxon>
        <taxon>Pentapetalae</taxon>
        <taxon>rosids</taxon>
        <taxon>malvids</taxon>
        <taxon>Myrtales</taxon>
        <taxon>Myrtaceae</taxon>
        <taxon>Myrtoideae</taxon>
        <taxon>Eucalypteae</taxon>
        <taxon>Eucalyptus</taxon>
    </lineage>
</organism>
<evidence type="ECO:0000256" key="2">
    <source>
        <dbReference type="ARBA" id="ARBA00022801"/>
    </source>
</evidence>